<evidence type="ECO:0000313" key="1">
    <source>
        <dbReference type="EMBL" id="MBB5019735.1"/>
    </source>
</evidence>
<proteinExistence type="predicted"/>
<comment type="caution">
    <text evidence="1">The sequence shown here is derived from an EMBL/GenBank/DDBJ whole genome shotgun (WGS) entry which is preliminary data.</text>
</comment>
<accession>A0A840MQM9</accession>
<evidence type="ECO:0008006" key="3">
    <source>
        <dbReference type="Google" id="ProtNLM"/>
    </source>
</evidence>
<dbReference type="RefSeq" id="WP_184041061.1">
    <property type="nucleotide sequence ID" value="NZ_JACHHY010000019.1"/>
</dbReference>
<dbReference type="EMBL" id="JACHHY010000019">
    <property type="protein sequence ID" value="MBB5019735.1"/>
    <property type="molecule type" value="Genomic_DNA"/>
</dbReference>
<gene>
    <name evidence="1" type="ORF">HNQ59_003043</name>
</gene>
<dbReference type="Proteomes" id="UP000575898">
    <property type="component" value="Unassembled WGS sequence"/>
</dbReference>
<organism evidence="1 2">
    <name type="scientific">Chitinivorax tropicus</name>
    <dbReference type="NCBI Taxonomy" id="714531"/>
    <lineage>
        <taxon>Bacteria</taxon>
        <taxon>Pseudomonadati</taxon>
        <taxon>Pseudomonadota</taxon>
        <taxon>Betaproteobacteria</taxon>
        <taxon>Chitinivorax</taxon>
    </lineage>
</organism>
<evidence type="ECO:0000313" key="2">
    <source>
        <dbReference type="Proteomes" id="UP000575898"/>
    </source>
</evidence>
<name>A0A840MQM9_9PROT</name>
<sequence length="363" mass="40459">MYLPDPRRFPRVDPSNPFIRQVMRVLTATDGAERSAAVQALQAELREVLASDDDMQLQAALRDAPSQEAYKYLWSELREVLEQPIESRQRVVPFAIPVLLVAAASKGQQQVVPVLKDMAPIIELLQSHQVLADTGELSLASKMVDLGTLQSWQPAQQWRWLTHLQDAARGLPVAWDEAPFVASKEAVQLRFMIGTIMHHADEPMPVRMTADATKWGMPLAQLISDQLKQDGLSLLAIPRGPQPLLQAAHSGRFARLEAGLQLFASAMIRQFRQAGETPVAVIAAHEGNELRITLSAKENSERWEGYVWPLHPLDSVELIHDNAVALFQECRVDDIRVLHEVQADMQDGLPLFLKAYNTTPSGS</sequence>
<keyword evidence="2" id="KW-1185">Reference proteome</keyword>
<protein>
    <recommendedName>
        <fullName evidence="3">DUF2863 family protein</fullName>
    </recommendedName>
</protein>
<reference evidence="1 2" key="1">
    <citation type="submission" date="2020-08" db="EMBL/GenBank/DDBJ databases">
        <title>Genomic Encyclopedia of Type Strains, Phase IV (KMG-IV): sequencing the most valuable type-strain genomes for metagenomic binning, comparative biology and taxonomic classification.</title>
        <authorList>
            <person name="Goeker M."/>
        </authorList>
    </citation>
    <scope>NUCLEOTIDE SEQUENCE [LARGE SCALE GENOMIC DNA]</scope>
    <source>
        <strain evidence="1 2">DSM 27165</strain>
    </source>
</reference>
<dbReference type="AlphaFoldDB" id="A0A840MQM9"/>